<comment type="caution">
    <text evidence="2">The sequence shown here is derived from an EMBL/GenBank/DDBJ whole genome shotgun (WGS) entry which is preliminary data.</text>
</comment>
<organism evidence="2 3">
    <name type="scientific">Arcanobacterium bovis</name>
    <dbReference type="NCBI Taxonomy" id="2529275"/>
    <lineage>
        <taxon>Bacteria</taxon>
        <taxon>Bacillati</taxon>
        <taxon>Actinomycetota</taxon>
        <taxon>Actinomycetes</taxon>
        <taxon>Actinomycetales</taxon>
        <taxon>Actinomycetaceae</taxon>
        <taxon>Arcanobacterium</taxon>
    </lineage>
</organism>
<gene>
    <name evidence="2" type="ORF">EZJ44_07170</name>
</gene>
<dbReference type="InterPro" id="IPR010982">
    <property type="entry name" value="Lambda_DNA-bd_dom_sf"/>
</dbReference>
<dbReference type="OrthoDB" id="5738376at2"/>
<dbReference type="Proteomes" id="UP000293036">
    <property type="component" value="Unassembled WGS sequence"/>
</dbReference>
<dbReference type="EMBL" id="SJDT01000005">
    <property type="protein sequence ID" value="TBW21077.1"/>
    <property type="molecule type" value="Genomic_DNA"/>
</dbReference>
<evidence type="ECO:0000313" key="2">
    <source>
        <dbReference type="EMBL" id="TBW21077.1"/>
    </source>
</evidence>
<accession>A0A4V2KR25</accession>
<evidence type="ECO:0000313" key="3">
    <source>
        <dbReference type="Proteomes" id="UP000293036"/>
    </source>
</evidence>
<feature type="domain" description="HTH cro/C1-type" evidence="1">
    <location>
        <begin position="35"/>
        <end position="91"/>
    </location>
</feature>
<dbReference type="InterPro" id="IPR001387">
    <property type="entry name" value="Cro/C1-type_HTH"/>
</dbReference>
<reference evidence="2 3" key="1">
    <citation type="submission" date="2019-02" db="EMBL/GenBank/DDBJ databases">
        <title>Arcanobacterium bovis sp. nov., isolated from the milk of a cow with mastitis.</title>
        <authorList>
            <person name="Sammra O."/>
            <person name="Foster G."/>
            <person name="Hassan A."/>
            <person name="Alssahen M."/>
            <person name="Laemmler C."/>
            <person name="Borowiak M."/>
            <person name="Malorny B."/>
            <person name="Abdulmawjood A."/>
        </authorList>
    </citation>
    <scope>NUCLEOTIDE SEQUENCE [LARGE SCALE GENOMIC DNA]</scope>
    <source>
        <strain evidence="2 3">C605018/01/1</strain>
    </source>
</reference>
<dbReference type="RefSeq" id="WP_131281786.1">
    <property type="nucleotide sequence ID" value="NZ_JBHSLR010000002.1"/>
</dbReference>
<sequence>MAMTLEQFLEVHPVDRTEVDKYKEQMLTEVRAYRLRELRESLGITQQQLAQRIGVSQRQVSKIEQGDIENAKLSTIRGYLNAIGGTLSLEFERGDARIRIA</sequence>
<dbReference type="Pfam" id="PF01381">
    <property type="entry name" value="HTH_3"/>
    <property type="match status" value="1"/>
</dbReference>
<dbReference type="PROSITE" id="PS50943">
    <property type="entry name" value="HTH_CROC1"/>
    <property type="match status" value="1"/>
</dbReference>
<keyword evidence="3" id="KW-1185">Reference proteome</keyword>
<dbReference type="SUPFAM" id="SSF47413">
    <property type="entry name" value="lambda repressor-like DNA-binding domains"/>
    <property type="match status" value="1"/>
</dbReference>
<name>A0A4V2KR25_9ACTO</name>
<protein>
    <submittedName>
        <fullName evidence="2">XRE family transcriptional regulator</fullName>
    </submittedName>
</protein>
<dbReference type="GO" id="GO:0003677">
    <property type="term" value="F:DNA binding"/>
    <property type="evidence" value="ECO:0007669"/>
    <property type="project" value="InterPro"/>
</dbReference>
<evidence type="ECO:0000259" key="1">
    <source>
        <dbReference type="PROSITE" id="PS50943"/>
    </source>
</evidence>
<proteinExistence type="predicted"/>
<dbReference type="CDD" id="cd00093">
    <property type="entry name" value="HTH_XRE"/>
    <property type="match status" value="1"/>
</dbReference>
<dbReference type="AlphaFoldDB" id="A0A4V2KR25"/>
<dbReference type="Gene3D" id="1.10.260.40">
    <property type="entry name" value="lambda repressor-like DNA-binding domains"/>
    <property type="match status" value="1"/>
</dbReference>
<dbReference type="SMART" id="SM00530">
    <property type="entry name" value="HTH_XRE"/>
    <property type="match status" value="1"/>
</dbReference>